<comment type="similarity">
    <text evidence="1">Belongs to the UPF0065 (bug) family.</text>
</comment>
<evidence type="ECO:0000313" key="3">
    <source>
        <dbReference type="EMBL" id="MCR0981620.1"/>
    </source>
</evidence>
<feature type="chain" id="PRO_5045720688" evidence="2">
    <location>
        <begin position="29"/>
        <end position="326"/>
    </location>
</feature>
<comment type="caution">
    <text evidence="3">The sequence shown here is derived from an EMBL/GenBank/DDBJ whole genome shotgun (WGS) entry which is preliminary data.</text>
</comment>
<reference evidence="3 4" key="1">
    <citation type="submission" date="2022-06" db="EMBL/GenBank/DDBJ databases">
        <title>Roseomonas CN29.</title>
        <authorList>
            <person name="Cheng Y."/>
            <person name="He X."/>
        </authorList>
    </citation>
    <scope>NUCLEOTIDE SEQUENCE [LARGE SCALE GENOMIC DNA]</scope>
    <source>
        <strain evidence="3 4">CN29</strain>
    </source>
</reference>
<dbReference type="InterPro" id="IPR005064">
    <property type="entry name" value="BUG"/>
</dbReference>
<organism evidence="3 4">
    <name type="scientific">Roseomonas populi</name>
    <dbReference type="NCBI Taxonomy" id="3121582"/>
    <lineage>
        <taxon>Bacteria</taxon>
        <taxon>Pseudomonadati</taxon>
        <taxon>Pseudomonadota</taxon>
        <taxon>Alphaproteobacteria</taxon>
        <taxon>Acetobacterales</taxon>
        <taxon>Roseomonadaceae</taxon>
        <taxon>Roseomonas</taxon>
    </lineage>
</organism>
<dbReference type="EMBL" id="JANJOU010000003">
    <property type="protein sequence ID" value="MCR0981620.1"/>
    <property type="molecule type" value="Genomic_DNA"/>
</dbReference>
<evidence type="ECO:0000313" key="4">
    <source>
        <dbReference type="Proteomes" id="UP001524642"/>
    </source>
</evidence>
<gene>
    <name evidence="3" type="ORF">NRP21_06125</name>
</gene>
<dbReference type="SUPFAM" id="SSF53850">
    <property type="entry name" value="Periplasmic binding protein-like II"/>
    <property type="match status" value="1"/>
</dbReference>
<evidence type="ECO:0000256" key="1">
    <source>
        <dbReference type="ARBA" id="ARBA00006987"/>
    </source>
</evidence>
<keyword evidence="4" id="KW-1185">Reference proteome</keyword>
<dbReference type="PANTHER" id="PTHR42928:SF5">
    <property type="entry name" value="BLR1237 PROTEIN"/>
    <property type="match status" value="1"/>
</dbReference>
<keyword evidence="2" id="KW-0732">Signal</keyword>
<dbReference type="RefSeq" id="WP_257715289.1">
    <property type="nucleotide sequence ID" value="NZ_JANJOU010000003.1"/>
</dbReference>
<dbReference type="PANTHER" id="PTHR42928">
    <property type="entry name" value="TRICARBOXYLATE-BINDING PROTEIN"/>
    <property type="match status" value="1"/>
</dbReference>
<proteinExistence type="inferred from homology"/>
<dbReference type="Proteomes" id="UP001524642">
    <property type="component" value="Unassembled WGS sequence"/>
</dbReference>
<dbReference type="PIRSF" id="PIRSF017082">
    <property type="entry name" value="YflP"/>
    <property type="match status" value="1"/>
</dbReference>
<protein>
    <submittedName>
        <fullName evidence="3">Tripartite tricarboxylate transporter substrate binding protein</fullName>
    </submittedName>
</protein>
<name>A0ABT1X0J0_9PROT</name>
<sequence>MPFPRSPKLRRLVLGLSLLTGFATTAVAQAFPDRPIRLIVPFGPGGGTDLMARVFAEQAGQALGKGMVVENRAGGGATVGIIALAQARPDGYTLAVCPPICATVEALYDPPPFRGAALAPVVSIADLPLVLVVPRGLGVTDVQGLIRKGKETQGGLSYAMPGAGSSNHLAAEVFRRASGQEMTAIPYRSGAAALTDIVAGRVAFYFDTLASALPQVRSGEVVALAVTGAERAPQLPEIPTMGEAGVPGLEYSARLRVVAPANTPPAVIETLNAAFRRALAEPALRQRIIEVGGVPVGGGVAEAAKDLQDETDRLSRVIREGGIKLD</sequence>
<dbReference type="Gene3D" id="3.40.190.150">
    <property type="entry name" value="Bordetella uptake gene, domain 1"/>
    <property type="match status" value="1"/>
</dbReference>
<evidence type="ECO:0000256" key="2">
    <source>
        <dbReference type="SAM" id="SignalP"/>
    </source>
</evidence>
<dbReference type="Pfam" id="PF03401">
    <property type="entry name" value="TctC"/>
    <property type="match status" value="1"/>
</dbReference>
<dbReference type="InterPro" id="IPR042100">
    <property type="entry name" value="Bug_dom1"/>
</dbReference>
<accession>A0ABT1X0J0</accession>
<feature type="signal peptide" evidence="2">
    <location>
        <begin position="1"/>
        <end position="28"/>
    </location>
</feature>
<dbReference type="Gene3D" id="3.40.190.10">
    <property type="entry name" value="Periplasmic binding protein-like II"/>
    <property type="match status" value="1"/>
</dbReference>
<dbReference type="CDD" id="cd07012">
    <property type="entry name" value="PBP2_Bug_TTT"/>
    <property type="match status" value="1"/>
</dbReference>